<evidence type="ECO:0000313" key="2">
    <source>
        <dbReference type="EMBL" id="SVC81179.1"/>
    </source>
</evidence>
<dbReference type="Gene3D" id="3.30.1540.10">
    <property type="entry name" value="formyl-coa transferase, domain 3"/>
    <property type="match status" value="1"/>
</dbReference>
<keyword evidence="1" id="KW-0808">Transferase</keyword>
<dbReference type="InterPro" id="IPR050483">
    <property type="entry name" value="CoA-transferase_III_domain"/>
</dbReference>
<dbReference type="Pfam" id="PF02515">
    <property type="entry name" value="CoA_transf_3"/>
    <property type="match status" value="1"/>
</dbReference>
<dbReference type="InterPro" id="IPR023606">
    <property type="entry name" value="CoA-Trfase_III_dom_1_sf"/>
</dbReference>
<dbReference type="PANTHER" id="PTHR48207:SF3">
    <property type="entry name" value="SUCCINATE--HYDROXYMETHYLGLUTARATE COA-TRANSFERASE"/>
    <property type="match status" value="1"/>
</dbReference>
<gene>
    <name evidence="2" type="ORF">METZ01_LOCUS334033</name>
</gene>
<dbReference type="InterPro" id="IPR003673">
    <property type="entry name" value="CoA-Trfase_fam_III"/>
</dbReference>
<dbReference type="EMBL" id="UINC01112321">
    <property type="protein sequence ID" value="SVC81179.1"/>
    <property type="molecule type" value="Genomic_DNA"/>
</dbReference>
<reference evidence="2" key="1">
    <citation type="submission" date="2018-05" db="EMBL/GenBank/DDBJ databases">
        <authorList>
            <person name="Lanie J.A."/>
            <person name="Ng W.-L."/>
            <person name="Kazmierczak K.M."/>
            <person name="Andrzejewski T.M."/>
            <person name="Davidsen T.M."/>
            <person name="Wayne K.J."/>
            <person name="Tettelin H."/>
            <person name="Glass J.I."/>
            <person name="Rusch D."/>
            <person name="Podicherti R."/>
            <person name="Tsui H.-C.T."/>
            <person name="Winkler M.E."/>
        </authorList>
    </citation>
    <scope>NUCLEOTIDE SEQUENCE</scope>
</reference>
<name>A0A382Q6H1_9ZZZZ</name>
<evidence type="ECO:0008006" key="3">
    <source>
        <dbReference type="Google" id="ProtNLM"/>
    </source>
</evidence>
<dbReference type="SUPFAM" id="SSF89796">
    <property type="entry name" value="CoA-transferase family III (CaiB/BaiF)"/>
    <property type="match status" value="1"/>
</dbReference>
<organism evidence="2">
    <name type="scientific">marine metagenome</name>
    <dbReference type="NCBI Taxonomy" id="408172"/>
    <lineage>
        <taxon>unclassified sequences</taxon>
        <taxon>metagenomes</taxon>
        <taxon>ecological metagenomes</taxon>
    </lineage>
</organism>
<dbReference type="PANTHER" id="PTHR48207">
    <property type="entry name" value="SUCCINATE--HYDROXYMETHYLGLUTARATE COA-TRANSFERASE"/>
    <property type="match status" value="1"/>
</dbReference>
<dbReference type="AlphaFoldDB" id="A0A382Q6H1"/>
<dbReference type="InterPro" id="IPR044855">
    <property type="entry name" value="CoA-Trfase_III_dom3_sf"/>
</dbReference>
<feature type="non-terminal residue" evidence="2">
    <location>
        <position position="1"/>
    </location>
</feature>
<protein>
    <recommendedName>
        <fullName evidence="3">CoA transferase</fullName>
    </recommendedName>
</protein>
<dbReference type="GO" id="GO:0008410">
    <property type="term" value="F:CoA-transferase activity"/>
    <property type="evidence" value="ECO:0007669"/>
    <property type="project" value="TreeGrafter"/>
</dbReference>
<accession>A0A382Q6H1</accession>
<dbReference type="Gene3D" id="3.40.50.10540">
    <property type="entry name" value="Crotonobetainyl-coa:carnitine coa-transferase, domain 1"/>
    <property type="match status" value="1"/>
</dbReference>
<proteinExistence type="predicted"/>
<evidence type="ECO:0000256" key="1">
    <source>
        <dbReference type="ARBA" id="ARBA00022679"/>
    </source>
</evidence>
<sequence length="244" mass="27201">TGSHQNDPTKVGPGVGDLIPAMMLAFGIVAALRHAERTGQGQFVDVAMLDGVLAACERIIYQHSVTGQTPVPEGNRHPLICPFGMVKTKDGWITLAAQSAEEWRCLCELIGRTELVHDQRFTDNKARIAHQDYVYEQIEAFTSQKTRKQLVALFGGKIPFGPVYDINDILEDDHYRTREMIISVDRPHSSGSYRIAGVPVRMTETPGGIYRRAPLLGEHTDEILNKLGLSQQQIKIWRDNGVIK</sequence>